<protein>
    <submittedName>
        <fullName evidence="1">ORF68</fullName>
    </submittedName>
</protein>
<reference evidence="1" key="2">
    <citation type="submission" date="2024-03" db="EMBL/GenBank/DDBJ databases">
        <authorList>
            <person name="Ni Y."/>
            <person name="Xu T."/>
            <person name="Yan S."/>
            <person name="Chen L."/>
            <person name="Wang Y."/>
        </authorList>
    </citation>
    <scope>NUCLEOTIDE SEQUENCE</scope>
    <source>
        <strain evidence="1">NYM1</strain>
    </source>
</reference>
<proteinExistence type="predicted"/>
<name>A0AAT9JHW6_9VIRU</name>
<organism evidence="1">
    <name type="scientific">Nitrosopumilaceae spindle-shaped virus</name>
    <dbReference type="NCBI Taxonomy" id="3065433"/>
    <lineage>
        <taxon>Viruses</taxon>
    </lineage>
</organism>
<evidence type="ECO:0000313" key="1">
    <source>
        <dbReference type="EMBL" id="DBA52275.1"/>
    </source>
</evidence>
<accession>A0AAT9JHW6</accession>
<reference evidence="1" key="1">
    <citation type="journal article" date="2024" name="Environ. Microbiol. Rep.">
        <title>Hiding in plain sight: The discovery of complete genomes of 11 hypothetical spindle-shaped viruses that putatively infect mesophilic ammonia-oxidizing archaea.</title>
        <authorList>
            <person name="Ni Y."/>
            <person name="Xu T."/>
            <person name="Yan S."/>
            <person name="Chen L."/>
            <person name="Wang Y."/>
        </authorList>
    </citation>
    <scope>NUCLEOTIDE SEQUENCE</scope>
    <source>
        <strain evidence="1">NYM1</strain>
    </source>
</reference>
<sequence length="63" mass="7404">MKCNKTYSLNVEVVKAFEEEVEDQTRSRLIEALMIEFLVKYSRERPQESHGNVDSDLSQKEII</sequence>
<dbReference type="EMBL" id="BK067792">
    <property type="protein sequence ID" value="DBA52275.1"/>
    <property type="molecule type" value="Genomic_DNA"/>
</dbReference>